<dbReference type="Proteomes" id="UP000634136">
    <property type="component" value="Unassembled WGS sequence"/>
</dbReference>
<keyword evidence="2" id="KW-1185">Reference proteome</keyword>
<evidence type="ECO:0000313" key="1">
    <source>
        <dbReference type="EMBL" id="KAF7800674.1"/>
    </source>
</evidence>
<dbReference type="AlphaFoldDB" id="A0A834W1D4"/>
<dbReference type="EMBL" id="JAAIUW010000241">
    <property type="protein sequence ID" value="KAF7800674.1"/>
    <property type="molecule type" value="Genomic_DNA"/>
</dbReference>
<sequence>MLQNQFCRIFCAAAEPFCRIGSACRTNSAECRTRTRISGLSQDFICSTLQADSAIAALNYCGVILDDKSNVQMISSYEVKMIDTYNDDNAKIEIQFC</sequence>
<organism evidence="1 2">
    <name type="scientific">Senna tora</name>
    <dbReference type="NCBI Taxonomy" id="362788"/>
    <lineage>
        <taxon>Eukaryota</taxon>
        <taxon>Viridiplantae</taxon>
        <taxon>Streptophyta</taxon>
        <taxon>Embryophyta</taxon>
        <taxon>Tracheophyta</taxon>
        <taxon>Spermatophyta</taxon>
        <taxon>Magnoliopsida</taxon>
        <taxon>eudicotyledons</taxon>
        <taxon>Gunneridae</taxon>
        <taxon>Pentapetalae</taxon>
        <taxon>rosids</taxon>
        <taxon>fabids</taxon>
        <taxon>Fabales</taxon>
        <taxon>Fabaceae</taxon>
        <taxon>Caesalpinioideae</taxon>
        <taxon>Cassia clade</taxon>
        <taxon>Senna</taxon>
    </lineage>
</organism>
<comment type="caution">
    <text evidence="1">The sequence shown here is derived from an EMBL/GenBank/DDBJ whole genome shotgun (WGS) entry which is preliminary data.</text>
</comment>
<protein>
    <submittedName>
        <fullName evidence="1">Uncharacterized protein</fullName>
    </submittedName>
</protein>
<proteinExistence type="predicted"/>
<gene>
    <name evidence="1" type="ORF">G2W53_044835</name>
</gene>
<reference evidence="1" key="1">
    <citation type="submission" date="2020-09" db="EMBL/GenBank/DDBJ databases">
        <title>Genome-Enabled Discovery of Anthraquinone Biosynthesis in Senna tora.</title>
        <authorList>
            <person name="Kang S.-H."/>
            <person name="Pandey R.P."/>
            <person name="Lee C.-M."/>
            <person name="Sim J.-S."/>
            <person name="Jeong J.-T."/>
            <person name="Choi B.-S."/>
            <person name="Jung M."/>
            <person name="Ginzburg D."/>
            <person name="Zhao K."/>
            <person name="Won S.Y."/>
            <person name="Oh T.-J."/>
            <person name="Yu Y."/>
            <person name="Kim N.-H."/>
            <person name="Lee O.R."/>
            <person name="Lee T.-H."/>
            <person name="Bashyal P."/>
            <person name="Kim T.-S."/>
            <person name="Lee W.-H."/>
            <person name="Kawkins C."/>
            <person name="Kim C.-K."/>
            <person name="Kim J.S."/>
            <person name="Ahn B.O."/>
            <person name="Rhee S.Y."/>
            <person name="Sohng J.K."/>
        </authorList>
    </citation>
    <scope>NUCLEOTIDE SEQUENCE</scope>
    <source>
        <tissue evidence="1">Leaf</tissue>
    </source>
</reference>
<name>A0A834W1D4_9FABA</name>
<accession>A0A834W1D4</accession>
<evidence type="ECO:0000313" key="2">
    <source>
        <dbReference type="Proteomes" id="UP000634136"/>
    </source>
</evidence>